<dbReference type="AlphaFoldDB" id="D9Y0Z0"/>
<feature type="transmembrane region" description="Helical" evidence="2">
    <location>
        <begin position="219"/>
        <end position="242"/>
    </location>
</feature>
<keyword evidence="2" id="KW-0812">Transmembrane</keyword>
<dbReference type="HOGENOM" id="CLU_868532_0_0_11"/>
<gene>
    <name evidence="3" type="ORF">SSRG_00731</name>
</gene>
<evidence type="ECO:0000256" key="1">
    <source>
        <dbReference type="SAM" id="MobiDB-lite"/>
    </source>
</evidence>
<evidence type="ECO:0000313" key="4">
    <source>
        <dbReference type="Proteomes" id="UP000002968"/>
    </source>
</evidence>
<feature type="region of interest" description="Disordered" evidence="1">
    <location>
        <begin position="335"/>
        <end position="361"/>
    </location>
</feature>
<protein>
    <submittedName>
        <fullName evidence="3">Hypothetical membrane protein</fullName>
    </submittedName>
</protein>
<keyword evidence="2" id="KW-1133">Transmembrane helix</keyword>
<sequence>MTGLVQSALSGGRALLVGWILPSLINVLIFGFVVVPKLSRFAALGAEKGQAAIFGLVATAVLGLVLAALQTPLYRVLEGYRGWPQWLAHARRRHHLARKHLLRNRVDALALTEQERAGRLAVANESVLVAFRAHPIISRYLTTDIRKGEAWFALLNEQLHRYPLDDRQVTPTRLGNAIRRFEEYGYDRYRLDSQVLWHELNAAVPDMARQQTDDARMSVDFFVSLLYGHLLVVAAAIADFAIGNAVRPWLVAATIAVLPPLMLLWYRLAVVATDEWAGAVRAMVNLGRHPLAAALGLTVPDRVEEERAMWHLASDLVRTGFHPGQTALDTYRTAPGEWSARGEPTLPAARPSPDADGTSPS</sequence>
<keyword evidence="4" id="KW-1185">Reference proteome</keyword>
<accession>D9Y0Z0</accession>
<dbReference type="EMBL" id="GG657758">
    <property type="protein sequence ID" value="EFL37927.1"/>
    <property type="molecule type" value="Genomic_DNA"/>
</dbReference>
<name>D9Y0Z0_9ACTN</name>
<dbReference type="Proteomes" id="UP000002968">
    <property type="component" value="Unassembled WGS sequence"/>
</dbReference>
<keyword evidence="2" id="KW-0472">Membrane</keyword>
<dbReference type="STRING" id="467200.SSRG_00731"/>
<evidence type="ECO:0000313" key="3">
    <source>
        <dbReference type="EMBL" id="EFL37927.1"/>
    </source>
</evidence>
<evidence type="ECO:0000256" key="2">
    <source>
        <dbReference type="SAM" id="Phobius"/>
    </source>
</evidence>
<feature type="transmembrane region" description="Helical" evidence="2">
    <location>
        <begin position="248"/>
        <end position="266"/>
    </location>
</feature>
<proteinExistence type="predicted"/>
<feature type="transmembrane region" description="Helical" evidence="2">
    <location>
        <begin position="12"/>
        <end position="35"/>
    </location>
</feature>
<feature type="transmembrane region" description="Helical" evidence="2">
    <location>
        <begin position="51"/>
        <end position="69"/>
    </location>
</feature>
<dbReference type="eggNOG" id="ENOG50316NQ">
    <property type="taxonomic scope" value="Bacteria"/>
</dbReference>
<reference evidence="3" key="1">
    <citation type="submission" date="2009-02" db="EMBL/GenBank/DDBJ databases">
        <title>Annotation of Streptomyces griseoflavus strain Tu4000.</title>
        <authorList>
            <consortium name="The Broad Institute Genome Sequencing Platform"/>
            <consortium name="Broad Institute Microbial Sequencing Center"/>
            <person name="Fischbach M."/>
            <person name="Godfrey P."/>
            <person name="Ward D."/>
            <person name="Young S."/>
            <person name="Zeng Q."/>
            <person name="Koehrsen M."/>
            <person name="Alvarado L."/>
            <person name="Berlin A.M."/>
            <person name="Bochicchio J."/>
            <person name="Borenstein D."/>
            <person name="Chapman S.B."/>
            <person name="Chen Z."/>
            <person name="Engels R."/>
            <person name="Freedman E."/>
            <person name="Gellesch M."/>
            <person name="Goldberg J."/>
            <person name="Griggs A."/>
            <person name="Gujja S."/>
            <person name="Heilman E.R."/>
            <person name="Heiman D.I."/>
            <person name="Hepburn T.A."/>
            <person name="Howarth C."/>
            <person name="Jen D."/>
            <person name="Larson L."/>
            <person name="Lewis B."/>
            <person name="Mehta T."/>
            <person name="Park D."/>
            <person name="Pearson M."/>
            <person name="Richards J."/>
            <person name="Roberts A."/>
            <person name="Saif S."/>
            <person name="Shea T.D."/>
            <person name="Shenoy N."/>
            <person name="Sisk P."/>
            <person name="Stolte C."/>
            <person name="Sykes S.N."/>
            <person name="Thomson T."/>
            <person name="Walk T."/>
            <person name="White J."/>
            <person name="Yandava C."/>
            <person name="Straight P."/>
            <person name="Clardy J."/>
            <person name="Hung D."/>
            <person name="Kolter R."/>
            <person name="Mekalanos J."/>
            <person name="Walker S."/>
            <person name="Walsh C.T."/>
            <person name="Wieland-Brown L.C."/>
            <person name="Haas B."/>
            <person name="Nusbaum C."/>
            <person name="Birren B."/>
        </authorList>
    </citation>
    <scope>NUCLEOTIDE SEQUENCE [LARGE SCALE GENOMIC DNA]</scope>
    <source>
        <strain evidence="3">Tu4000</strain>
    </source>
</reference>
<organism evidence="3 4">
    <name type="scientific">Streptomyces griseoflavus Tu4000</name>
    <dbReference type="NCBI Taxonomy" id="467200"/>
    <lineage>
        <taxon>Bacteria</taxon>
        <taxon>Bacillati</taxon>
        <taxon>Actinomycetota</taxon>
        <taxon>Actinomycetes</taxon>
        <taxon>Kitasatosporales</taxon>
        <taxon>Streptomycetaceae</taxon>
        <taxon>Streptomyces</taxon>
    </lineage>
</organism>